<keyword evidence="4" id="KW-0521">NADP</keyword>
<name>A0ABU0WR64_9PROT</name>
<feature type="non-terminal residue" evidence="8">
    <location>
        <position position="1"/>
    </location>
</feature>
<keyword evidence="3" id="KW-0274">FAD</keyword>
<dbReference type="Pfam" id="PF01266">
    <property type="entry name" value="DAO"/>
    <property type="match status" value="1"/>
</dbReference>
<dbReference type="Gene3D" id="3.50.50.60">
    <property type="entry name" value="FAD/NAD(P)-binding domain"/>
    <property type="match status" value="1"/>
</dbReference>
<dbReference type="PANTHER" id="PTHR46091:SF3">
    <property type="entry name" value="AMINE OXIDASE DOMAIN-CONTAINING PROTEIN"/>
    <property type="match status" value="1"/>
</dbReference>
<evidence type="ECO:0000256" key="2">
    <source>
        <dbReference type="ARBA" id="ARBA00022729"/>
    </source>
</evidence>
<feature type="domain" description="FAD dependent oxidoreductase" evidence="7">
    <location>
        <begin position="55"/>
        <end position="373"/>
    </location>
</feature>
<organism evidence="8 9">
    <name type="scientific">Azospirillum isscasi</name>
    <dbReference type="NCBI Taxonomy" id="3053926"/>
    <lineage>
        <taxon>Bacteria</taxon>
        <taxon>Pseudomonadati</taxon>
        <taxon>Pseudomonadota</taxon>
        <taxon>Alphaproteobacteria</taxon>
        <taxon>Rhodospirillales</taxon>
        <taxon>Azospirillaceae</taxon>
        <taxon>Azospirillum</taxon>
    </lineage>
</organism>
<keyword evidence="9" id="KW-1185">Reference proteome</keyword>
<comment type="caution">
    <text evidence="8">The sequence shown here is derived from an EMBL/GenBank/DDBJ whole genome shotgun (WGS) entry which is preliminary data.</text>
</comment>
<evidence type="ECO:0000256" key="4">
    <source>
        <dbReference type="ARBA" id="ARBA00022857"/>
    </source>
</evidence>
<dbReference type="RefSeq" id="WP_306712309.1">
    <property type="nucleotide sequence ID" value="NZ_JAUJFI010000354.1"/>
</dbReference>
<evidence type="ECO:0000259" key="7">
    <source>
        <dbReference type="Pfam" id="PF01266"/>
    </source>
</evidence>
<accession>A0ABU0WR64</accession>
<dbReference type="PANTHER" id="PTHR46091">
    <property type="entry name" value="BLR7054 PROTEIN"/>
    <property type="match status" value="1"/>
</dbReference>
<keyword evidence="5" id="KW-0560">Oxidoreductase</keyword>
<reference evidence="8 9" key="1">
    <citation type="submission" date="2023-06" db="EMBL/GenBank/DDBJ databases">
        <title>Azospirillum isscasensis sp.nov, a bacterium isolated from rhizosphere soil of rice.</title>
        <authorList>
            <person name="Wang H."/>
        </authorList>
    </citation>
    <scope>NUCLEOTIDE SEQUENCE [LARGE SCALE GENOMIC DNA]</scope>
    <source>
        <strain evidence="8 9">C340-1</strain>
    </source>
</reference>
<sequence>RGGTLRALPGDAAGLAALIAQEHPGSAAGAAAFLEEMRAVHRDLYRGCADRGLPHIPRSVEAMRAYPRDCPHAFRWLERGFLEMLERYVPGAGARALLSSLTGYLSDRPERLRVLQMAPIFGYFFDGGFYPEGGSQRLADALAEAIRSRGGEVRLRTPVRRILVEKGEAKGVETMEGERIAAAAVISNADARRTLLELVGAEHLPTGYADRCRALRPSASAFMVTLALDILPDLPAMTFLQDDRMALALPSSHDGTLAPPGCASLALMRLEPTGTPWNRSAPDYRERKTRAGDAMIAAAAALIPDLERHILNRQDASAATFARYTHSTDGAIYGVEPALPGKAPVRGLLLAGGGVFPGPGVEACVISGRLAAEALVGPVRARDAGSARRAA</sequence>
<dbReference type="Proteomes" id="UP001227317">
    <property type="component" value="Unassembled WGS sequence"/>
</dbReference>
<evidence type="ECO:0000256" key="1">
    <source>
        <dbReference type="ARBA" id="ARBA00022630"/>
    </source>
</evidence>
<proteinExistence type="predicted"/>
<dbReference type="EMBL" id="JAUJFI010000354">
    <property type="protein sequence ID" value="MDQ2106745.1"/>
    <property type="molecule type" value="Genomic_DNA"/>
</dbReference>
<keyword evidence="2" id="KW-0732">Signal</keyword>
<dbReference type="InterPro" id="IPR036188">
    <property type="entry name" value="FAD/NAD-bd_sf"/>
</dbReference>
<evidence type="ECO:0000313" key="8">
    <source>
        <dbReference type="EMBL" id="MDQ2106745.1"/>
    </source>
</evidence>
<evidence type="ECO:0000256" key="6">
    <source>
        <dbReference type="ARBA" id="ARBA00023027"/>
    </source>
</evidence>
<protein>
    <submittedName>
        <fullName evidence="8">NAD(P)/FAD-dependent oxidoreductase</fullName>
    </submittedName>
</protein>
<evidence type="ECO:0000256" key="5">
    <source>
        <dbReference type="ARBA" id="ARBA00023002"/>
    </source>
</evidence>
<gene>
    <name evidence="8" type="ORF">QSG27_28945</name>
</gene>
<dbReference type="InterPro" id="IPR006076">
    <property type="entry name" value="FAD-dep_OxRdtase"/>
</dbReference>
<dbReference type="InterPro" id="IPR052206">
    <property type="entry name" value="Retinol_saturase"/>
</dbReference>
<keyword evidence="6" id="KW-0520">NAD</keyword>
<dbReference type="SUPFAM" id="SSF51905">
    <property type="entry name" value="FAD/NAD(P)-binding domain"/>
    <property type="match status" value="1"/>
</dbReference>
<keyword evidence="1" id="KW-0285">Flavoprotein</keyword>
<evidence type="ECO:0000256" key="3">
    <source>
        <dbReference type="ARBA" id="ARBA00022827"/>
    </source>
</evidence>
<evidence type="ECO:0000313" key="9">
    <source>
        <dbReference type="Proteomes" id="UP001227317"/>
    </source>
</evidence>